<evidence type="ECO:0000313" key="3">
    <source>
        <dbReference type="Proteomes" id="UP000008022"/>
    </source>
</evidence>
<dbReference type="STRING" id="4529.A0A0E0QP35"/>
<dbReference type="PANTHER" id="PTHR36766:SF70">
    <property type="entry name" value="DISEASE RESISTANCE PROTEIN RGA4"/>
    <property type="match status" value="1"/>
</dbReference>
<dbReference type="eggNOG" id="KOG4658">
    <property type="taxonomic scope" value="Eukaryota"/>
</dbReference>
<protein>
    <recommendedName>
        <fullName evidence="1">NB-ARC domain-containing protein</fullName>
    </recommendedName>
</protein>
<dbReference type="InterPro" id="IPR002182">
    <property type="entry name" value="NB-ARC"/>
</dbReference>
<dbReference type="Gene3D" id="3.40.50.300">
    <property type="entry name" value="P-loop containing nucleotide triphosphate hydrolases"/>
    <property type="match status" value="1"/>
</dbReference>
<accession>A0A0E0QP35</accession>
<organism evidence="2 3">
    <name type="scientific">Oryza rufipogon</name>
    <name type="common">Brownbeard rice</name>
    <name type="synonym">Asian wild rice</name>
    <dbReference type="NCBI Taxonomy" id="4529"/>
    <lineage>
        <taxon>Eukaryota</taxon>
        <taxon>Viridiplantae</taxon>
        <taxon>Streptophyta</taxon>
        <taxon>Embryophyta</taxon>
        <taxon>Tracheophyta</taxon>
        <taxon>Spermatophyta</taxon>
        <taxon>Magnoliopsida</taxon>
        <taxon>Liliopsida</taxon>
        <taxon>Poales</taxon>
        <taxon>Poaceae</taxon>
        <taxon>BOP clade</taxon>
        <taxon>Oryzoideae</taxon>
        <taxon>Oryzeae</taxon>
        <taxon>Oryzinae</taxon>
        <taxon>Oryza</taxon>
    </lineage>
</organism>
<dbReference type="InterPro" id="IPR027417">
    <property type="entry name" value="P-loop_NTPase"/>
</dbReference>
<evidence type="ECO:0000313" key="2">
    <source>
        <dbReference type="EnsemblPlants" id="ORUFI09G04100.1"/>
    </source>
</evidence>
<dbReference type="PANTHER" id="PTHR36766">
    <property type="entry name" value="PLANT BROAD-SPECTRUM MILDEW RESISTANCE PROTEIN RPW8"/>
    <property type="match status" value="1"/>
</dbReference>
<dbReference type="EnsemblPlants" id="ORUFI09G04100.1">
    <property type="protein sequence ID" value="ORUFI09G04100.1"/>
    <property type="gene ID" value="ORUFI09G04100"/>
</dbReference>
<dbReference type="HOGENOM" id="CLU_1998533_0_0_1"/>
<feature type="domain" description="NB-ARC" evidence="1">
    <location>
        <begin position="5"/>
        <end position="135"/>
    </location>
</feature>
<name>A0A0E0QP35_ORYRU</name>
<dbReference type="SUPFAM" id="SSF52540">
    <property type="entry name" value="P-loop containing nucleoside triphosphate hydrolases"/>
    <property type="match status" value="1"/>
</dbReference>
<reference evidence="3" key="1">
    <citation type="submission" date="2013-06" db="EMBL/GenBank/DDBJ databases">
        <authorList>
            <person name="Zhao Q."/>
        </authorList>
    </citation>
    <scope>NUCLEOTIDE SEQUENCE</scope>
    <source>
        <strain evidence="3">cv. W1943</strain>
    </source>
</reference>
<dbReference type="GO" id="GO:0043531">
    <property type="term" value="F:ADP binding"/>
    <property type="evidence" value="ECO:0007669"/>
    <property type="project" value="InterPro"/>
</dbReference>
<evidence type="ECO:0000259" key="1">
    <source>
        <dbReference type="Pfam" id="PF00931"/>
    </source>
</evidence>
<dbReference type="Proteomes" id="UP000008022">
    <property type="component" value="Unassembled WGS sequence"/>
</dbReference>
<reference evidence="2" key="2">
    <citation type="submission" date="2015-06" db="UniProtKB">
        <authorList>
            <consortium name="EnsemblPlants"/>
        </authorList>
    </citation>
    <scope>IDENTIFICATION</scope>
</reference>
<proteinExistence type="predicted"/>
<dbReference type="Gramene" id="ORUFI09G04100.1">
    <property type="protein sequence ID" value="ORUFI09G04100.1"/>
    <property type="gene ID" value="ORUFI09G04100"/>
</dbReference>
<dbReference type="PRINTS" id="PR00364">
    <property type="entry name" value="DISEASERSIST"/>
</dbReference>
<keyword evidence="3" id="KW-1185">Reference proteome</keyword>
<dbReference type="Pfam" id="PF00931">
    <property type="entry name" value="NB-ARC"/>
    <property type="match status" value="1"/>
</dbReference>
<dbReference type="OMA" id="WDHRVWE"/>
<dbReference type="AlphaFoldDB" id="A0A0E0QP35"/>
<sequence>MIFSHEDNFKIVAVTGMGGIGKTTLAQRVYNHVKIKNFYPTTIWICVSRKFSEVELIQEIIRQARGDYGQAKTKAELLPIMANTVANKCLFLVLDDIWSADVWNALLCTPLHSTPRCGCVLVTTRHQDVARKVTYQIKSGAAL</sequence>